<organism evidence="2 3">
    <name type="scientific">Wuchereria bancrofti</name>
    <dbReference type="NCBI Taxonomy" id="6293"/>
    <lineage>
        <taxon>Eukaryota</taxon>
        <taxon>Metazoa</taxon>
        <taxon>Ecdysozoa</taxon>
        <taxon>Nematoda</taxon>
        <taxon>Chromadorea</taxon>
        <taxon>Rhabditida</taxon>
        <taxon>Spirurina</taxon>
        <taxon>Spiruromorpha</taxon>
        <taxon>Filarioidea</taxon>
        <taxon>Onchocercidae</taxon>
        <taxon>Wuchereria</taxon>
    </lineage>
</organism>
<feature type="compositionally biased region" description="Low complexity" evidence="1">
    <location>
        <begin position="240"/>
        <end position="255"/>
    </location>
</feature>
<name>A0A3P7DTP5_WUCBA</name>
<dbReference type="OrthoDB" id="10478730at2759"/>
<feature type="region of interest" description="Disordered" evidence="1">
    <location>
        <begin position="226"/>
        <end position="269"/>
    </location>
</feature>
<dbReference type="Proteomes" id="UP000270924">
    <property type="component" value="Unassembled WGS sequence"/>
</dbReference>
<feature type="region of interest" description="Disordered" evidence="1">
    <location>
        <begin position="47"/>
        <end position="73"/>
    </location>
</feature>
<proteinExistence type="predicted"/>
<evidence type="ECO:0000313" key="2">
    <source>
        <dbReference type="EMBL" id="VDM13391.1"/>
    </source>
</evidence>
<dbReference type="InParanoid" id="A0A3P7DTP5"/>
<feature type="region of interest" description="Disordered" evidence="1">
    <location>
        <begin position="286"/>
        <end position="306"/>
    </location>
</feature>
<evidence type="ECO:0000313" key="3">
    <source>
        <dbReference type="Proteomes" id="UP000270924"/>
    </source>
</evidence>
<protein>
    <submittedName>
        <fullName evidence="2">Uncharacterized protein</fullName>
    </submittedName>
</protein>
<sequence>MNACSFDESCADYEAATNVDCLRVEKSDNSGGSKHSPLTGRHCSVAVPPQTPPPPLLPQLSRSTTTVHTTDAKNDKQILVTTNSNLSPYNVRLFTTVPTPEPALISSLPSAIPSVSPQIPVTPPVARALFTTPQTIAPTKTTFQPLLHAMAPTTSTVQSASASLMMHFKNLVNSFNSFASGNGATGTCPPSNNNTSNRLDNRSKRFSLDNNAVPLQFQRSATQFSTDYNDKNNETATNINNHSKTSAKNNSNSNTDQEKEFRRQRRLRRRSLCQETFPVNEPIWRNSVRDPEIGGQTGNTDGTTGAVKKSISEKHLFNNGVEVTSSSDERNQVMEDAKWHILSLRRKRYQFLGLTPSPPRTAMQS</sequence>
<gene>
    <name evidence="2" type="ORF">WBA_LOCUS6777</name>
</gene>
<evidence type="ECO:0000256" key="1">
    <source>
        <dbReference type="SAM" id="MobiDB-lite"/>
    </source>
</evidence>
<reference evidence="2 3" key="1">
    <citation type="submission" date="2018-11" db="EMBL/GenBank/DDBJ databases">
        <authorList>
            <consortium name="Pathogen Informatics"/>
        </authorList>
    </citation>
    <scope>NUCLEOTIDE SEQUENCE [LARGE SCALE GENOMIC DNA]</scope>
</reference>
<dbReference type="AlphaFoldDB" id="A0A3P7DTP5"/>
<dbReference type="EMBL" id="UYWW01004268">
    <property type="protein sequence ID" value="VDM13391.1"/>
    <property type="molecule type" value="Genomic_DNA"/>
</dbReference>
<accession>A0A3P7DTP5</accession>
<keyword evidence="3" id="KW-1185">Reference proteome</keyword>